<dbReference type="KEGG" id="mear:Mpt1_c04250"/>
<proteinExistence type="predicted"/>
<feature type="domain" description="PIN" evidence="1">
    <location>
        <begin position="2"/>
        <end position="116"/>
    </location>
</feature>
<dbReference type="AlphaFoldDB" id="A0A0A7LB69"/>
<organism evidence="2 3">
    <name type="scientific">Candidatus Methanoplasma termitum</name>
    <dbReference type="NCBI Taxonomy" id="1577791"/>
    <lineage>
        <taxon>Archaea</taxon>
        <taxon>Methanobacteriati</taxon>
        <taxon>Thermoplasmatota</taxon>
        <taxon>Thermoplasmata</taxon>
        <taxon>Methanomassiliicoccales</taxon>
        <taxon>Methanomassiliicoccaceae</taxon>
        <taxon>Candidatus Methanoplasma</taxon>
    </lineage>
</organism>
<dbReference type="RefSeq" id="WP_052399236.1">
    <property type="nucleotide sequence ID" value="NZ_CP010070.1"/>
</dbReference>
<gene>
    <name evidence="2" type="ORF">Mpt1_c04250</name>
</gene>
<dbReference type="InterPro" id="IPR029060">
    <property type="entry name" value="PIN-like_dom_sf"/>
</dbReference>
<accession>A0A0A7LB69</accession>
<dbReference type="SUPFAM" id="SSF88723">
    <property type="entry name" value="PIN domain-like"/>
    <property type="match status" value="1"/>
</dbReference>
<evidence type="ECO:0000313" key="2">
    <source>
        <dbReference type="EMBL" id="AIZ56319.1"/>
    </source>
</evidence>
<dbReference type="InterPro" id="IPR002716">
    <property type="entry name" value="PIN_dom"/>
</dbReference>
<reference evidence="2 3" key="1">
    <citation type="journal article" date="2014" name="Appl. Environ. Microbiol.">
        <title>Comparative Genome Analysis of 'Candidatus Methanoplasma termitum' Indicates a New Mode of Energy Metabolism in the Seventh Order of Methanogens.</title>
        <authorList>
            <person name="Lang K."/>
            <person name="Schuldes J."/>
            <person name="Klingl A."/>
            <person name="Poehlein A."/>
            <person name="Daniel R."/>
            <person name="Brune A."/>
        </authorList>
    </citation>
    <scope>NUCLEOTIDE SEQUENCE [LARGE SCALE GENOMIC DNA]</scope>
    <source>
        <strain evidence="3">Mpt1</strain>
    </source>
</reference>
<dbReference type="HOGENOM" id="CLU_124456_3_1_2"/>
<evidence type="ECO:0000259" key="1">
    <source>
        <dbReference type="Pfam" id="PF13470"/>
    </source>
</evidence>
<dbReference type="CDD" id="cd09854">
    <property type="entry name" value="PIN_VapC-like"/>
    <property type="match status" value="1"/>
</dbReference>
<name>A0A0A7LB69_9ARCH</name>
<evidence type="ECO:0000313" key="3">
    <source>
        <dbReference type="Proteomes" id="UP000030787"/>
    </source>
</evidence>
<dbReference type="Gene3D" id="3.40.50.1010">
    <property type="entry name" value="5'-nuclease"/>
    <property type="match status" value="1"/>
</dbReference>
<dbReference type="EMBL" id="CP010070">
    <property type="protein sequence ID" value="AIZ56319.1"/>
    <property type="molecule type" value="Genomic_DNA"/>
</dbReference>
<dbReference type="GeneID" id="24818095"/>
<sequence>MKALIDTNVLIDVVQMREPFYKDSKKIFQMAIDETIEGYVSVQSLRDVFYVCKEKYKSKDPFLPIEQLAYLFNIIDVTSEDSISALMSGQEDYEDALLIFSAERNDLDAIITRNTKDFYDTDLFVIDPSEIDKIFEPGIRSGKSVVDLKCGD</sequence>
<protein>
    <submittedName>
        <fullName evidence="2">PIN domain protein</fullName>
    </submittedName>
</protein>
<dbReference type="Pfam" id="PF13470">
    <property type="entry name" value="PIN_3"/>
    <property type="match status" value="1"/>
</dbReference>
<keyword evidence="3" id="KW-1185">Reference proteome</keyword>
<dbReference type="Proteomes" id="UP000030787">
    <property type="component" value="Chromosome"/>
</dbReference>
<dbReference type="STRING" id="1577791.Mpt1_c04250"/>